<dbReference type="Proteomes" id="UP001262032">
    <property type="component" value="Unassembled WGS sequence"/>
</dbReference>
<dbReference type="InterPro" id="IPR016161">
    <property type="entry name" value="Ald_DH/histidinol_DH"/>
</dbReference>
<protein>
    <submittedName>
        <fullName evidence="4">Aldehyde dehydrogenase (NAD+)</fullName>
        <ecNumber evidence="4">1.2.1.3</ecNumber>
    </submittedName>
</protein>
<evidence type="ECO:0000256" key="1">
    <source>
        <dbReference type="ARBA" id="ARBA00023002"/>
    </source>
</evidence>
<evidence type="ECO:0000313" key="4">
    <source>
        <dbReference type="EMBL" id="MDR7166207.1"/>
    </source>
</evidence>
<dbReference type="AlphaFoldDB" id="A0AAW8NF69"/>
<dbReference type="Gene3D" id="3.40.605.10">
    <property type="entry name" value="Aldehyde Dehydrogenase, Chain A, domain 1"/>
    <property type="match status" value="1"/>
</dbReference>
<dbReference type="GO" id="GO:0004029">
    <property type="term" value="F:aldehyde dehydrogenase (NAD+) activity"/>
    <property type="evidence" value="ECO:0007669"/>
    <property type="project" value="UniProtKB-EC"/>
</dbReference>
<dbReference type="RefSeq" id="WP_310258645.1">
    <property type="nucleotide sequence ID" value="NZ_JAVDWN010000032.1"/>
</dbReference>
<reference evidence="4" key="1">
    <citation type="submission" date="2023-07" db="EMBL/GenBank/DDBJ databases">
        <title>Sorghum-associated microbial communities from plants grown in Nebraska, USA.</title>
        <authorList>
            <person name="Schachtman D."/>
        </authorList>
    </citation>
    <scope>NUCLEOTIDE SEQUENCE</scope>
    <source>
        <strain evidence="4">BE261</strain>
    </source>
</reference>
<dbReference type="InterPro" id="IPR050740">
    <property type="entry name" value="Aldehyde_DH_Superfamily"/>
</dbReference>
<dbReference type="PANTHER" id="PTHR43353:SF5">
    <property type="entry name" value="SUCCINATE-SEMIALDEHYDE DEHYDROGENASE, MITOCHONDRIAL"/>
    <property type="match status" value="1"/>
</dbReference>
<dbReference type="InterPro" id="IPR015590">
    <property type="entry name" value="Aldehyde_DH_dom"/>
</dbReference>
<evidence type="ECO:0000259" key="3">
    <source>
        <dbReference type="Pfam" id="PF00171"/>
    </source>
</evidence>
<dbReference type="Gene3D" id="3.40.309.10">
    <property type="entry name" value="Aldehyde Dehydrogenase, Chain A, domain 2"/>
    <property type="match status" value="1"/>
</dbReference>
<organism evidence="4 5">
    <name type="scientific">Pseudarthrobacter oxydans</name>
    <name type="common">Arthrobacter oxydans</name>
    <dbReference type="NCBI Taxonomy" id="1671"/>
    <lineage>
        <taxon>Bacteria</taxon>
        <taxon>Bacillati</taxon>
        <taxon>Actinomycetota</taxon>
        <taxon>Actinomycetes</taxon>
        <taxon>Micrococcales</taxon>
        <taxon>Micrococcaceae</taxon>
        <taxon>Pseudarthrobacter</taxon>
    </lineage>
</organism>
<evidence type="ECO:0000256" key="2">
    <source>
        <dbReference type="SAM" id="MobiDB-lite"/>
    </source>
</evidence>
<dbReference type="Pfam" id="PF00171">
    <property type="entry name" value="Aldedh"/>
    <property type="match status" value="1"/>
</dbReference>
<dbReference type="PANTHER" id="PTHR43353">
    <property type="entry name" value="SUCCINATE-SEMIALDEHYDE DEHYDROGENASE, MITOCHONDRIAL"/>
    <property type="match status" value="1"/>
</dbReference>
<accession>A0AAW8NF69</accession>
<proteinExistence type="predicted"/>
<dbReference type="InterPro" id="IPR016163">
    <property type="entry name" value="Ald_DH_C"/>
</dbReference>
<name>A0AAW8NF69_PSEOX</name>
<dbReference type="PROSITE" id="PS00070">
    <property type="entry name" value="ALDEHYDE_DEHYDR_CYS"/>
    <property type="match status" value="1"/>
</dbReference>
<comment type="caution">
    <text evidence="4">The sequence shown here is derived from an EMBL/GenBank/DDBJ whole genome shotgun (WGS) entry which is preliminary data.</text>
</comment>
<keyword evidence="1 4" id="KW-0560">Oxidoreductase</keyword>
<sequence length="525" mass="54125">MSAAVDAPDTTGTDPGAAGTVQLRLLIDGNWVPGNGGHLISVNSSRPEEVVAEGGVAVLEDLDKAILAAQGSQRAWSRTPIHERGAVLSRAAAALESQADLLGLELSREEGKTLTEGRAEVLRAAQILRYFAAEGDRAAGEHFASPRPGERILVTRKPLGVVGIVTPFNFPIAIPAWKIAPALVHGNAVVWKPASTVPLLAIRFADALINAGLPAGVLNLIVGPGPLGTALVQSPGVDAMSFTGSSGVGRALAAQAAVRGIPMQGEMGGKNAALVLDDADLDLASEQVLFGAFRSTGQKCTATSRLILADSIADEFLERLTLRLGTWQTGDPVDPEVQMGPVINEAARRSITSAIDTAVEAGAVAVAGTSAENPFAGTPGAFIAPTVLELPAGQAGSANLAWREELFGPVLAVRRAATTEEAFGLAEESEFGLSAAVFTRDLATALEAVEALDVGILHLNSESAGSDPHVPFGGSKKSSLGPKEQGGAAKDFYTHDNGLPPRVGTEAGSDVSHTFTNGRRRARLS</sequence>
<gene>
    <name evidence="4" type="ORF">J2X12_004261</name>
</gene>
<feature type="region of interest" description="Disordered" evidence="2">
    <location>
        <begin position="465"/>
        <end position="525"/>
    </location>
</feature>
<dbReference type="GO" id="GO:0009450">
    <property type="term" value="P:gamma-aminobutyric acid catabolic process"/>
    <property type="evidence" value="ECO:0007669"/>
    <property type="project" value="TreeGrafter"/>
</dbReference>
<feature type="domain" description="Aldehyde dehydrogenase" evidence="3">
    <location>
        <begin position="31"/>
        <end position="495"/>
    </location>
</feature>
<dbReference type="EC" id="1.2.1.3" evidence="4"/>
<dbReference type="SUPFAM" id="SSF53720">
    <property type="entry name" value="ALDH-like"/>
    <property type="match status" value="1"/>
</dbReference>
<evidence type="ECO:0000313" key="5">
    <source>
        <dbReference type="Proteomes" id="UP001262032"/>
    </source>
</evidence>
<dbReference type="InterPro" id="IPR016160">
    <property type="entry name" value="Ald_DH_CS_CYS"/>
</dbReference>
<dbReference type="EMBL" id="JAVDWN010000032">
    <property type="protein sequence ID" value="MDR7166207.1"/>
    <property type="molecule type" value="Genomic_DNA"/>
</dbReference>
<dbReference type="GO" id="GO:0004777">
    <property type="term" value="F:succinate-semialdehyde dehydrogenase (NAD+) activity"/>
    <property type="evidence" value="ECO:0007669"/>
    <property type="project" value="TreeGrafter"/>
</dbReference>
<dbReference type="InterPro" id="IPR016162">
    <property type="entry name" value="Ald_DH_N"/>
</dbReference>